<dbReference type="Pfam" id="PF25597">
    <property type="entry name" value="SH3_retrovirus"/>
    <property type="match status" value="1"/>
</dbReference>
<proteinExistence type="predicted"/>
<feature type="domain" description="Retroviral polymerase SH3-like" evidence="2">
    <location>
        <begin position="1"/>
        <end position="57"/>
    </location>
</feature>
<feature type="non-terminal residue" evidence="3">
    <location>
        <position position="111"/>
    </location>
</feature>
<dbReference type="InterPro" id="IPR057670">
    <property type="entry name" value="SH3_retrovirus"/>
</dbReference>
<sequence>LAWAHVPDEKRNSMKRKSKELIFVGHCEHVKAYLFLDTSTLEIHFQRDVCVDETALVETFDEDQRLSPIPPSPDMDDILINDSSDDVSEEEVSPPSPPYPAQRHPKWLQST</sequence>
<protein>
    <recommendedName>
        <fullName evidence="2">Retroviral polymerase SH3-like domain-containing protein</fullName>
    </recommendedName>
</protein>
<dbReference type="Proteomes" id="UP000824469">
    <property type="component" value="Unassembled WGS sequence"/>
</dbReference>
<dbReference type="EMBL" id="JAHRHJ020000005">
    <property type="protein sequence ID" value="KAH9313868.1"/>
    <property type="molecule type" value="Genomic_DNA"/>
</dbReference>
<feature type="compositionally biased region" description="Acidic residues" evidence="1">
    <location>
        <begin position="74"/>
        <end position="92"/>
    </location>
</feature>
<evidence type="ECO:0000259" key="2">
    <source>
        <dbReference type="Pfam" id="PF25597"/>
    </source>
</evidence>
<evidence type="ECO:0000313" key="4">
    <source>
        <dbReference type="Proteomes" id="UP000824469"/>
    </source>
</evidence>
<dbReference type="AlphaFoldDB" id="A0AA38G2R1"/>
<keyword evidence="4" id="KW-1185">Reference proteome</keyword>
<reference evidence="3 4" key="1">
    <citation type="journal article" date="2021" name="Nat. Plants">
        <title>The Taxus genome provides insights into paclitaxel biosynthesis.</title>
        <authorList>
            <person name="Xiong X."/>
            <person name="Gou J."/>
            <person name="Liao Q."/>
            <person name="Li Y."/>
            <person name="Zhou Q."/>
            <person name="Bi G."/>
            <person name="Li C."/>
            <person name="Du R."/>
            <person name="Wang X."/>
            <person name="Sun T."/>
            <person name="Guo L."/>
            <person name="Liang H."/>
            <person name="Lu P."/>
            <person name="Wu Y."/>
            <person name="Zhang Z."/>
            <person name="Ro D.K."/>
            <person name="Shang Y."/>
            <person name="Huang S."/>
            <person name="Yan J."/>
        </authorList>
    </citation>
    <scope>NUCLEOTIDE SEQUENCE [LARGE SCALE GENOMIC DNA]</scope>
    <source>
        <strain evidence="3">Ta-2019</strain>
    </source>
</reference>
<name>A0AA38G2R1_TAXCH</name>
<gene>
    <name evidence="3" type="ORF">KI387_022495</name>
</gene>
<comment type="caution">
    <text evidence="3">The sequence shown here is derived from an EMBL/GenBank/DDBJ whole genome shotgun (WGS) entry which is preliminary data.</text>
</comment>
<organism evidence="3 4">
    <name type="scientific">Taxus chinensis</name>
    <name type="common">Chinese yew</name>
    <name type="synonym">Taxus wallichiana var. chinensis</name>
    <dbReference type="NCBI Taxonomy" id="29808"/>
    <lineage>
        <taxon>Eukaryota</taxon>
        <taxon>Viridiplantae</taxon>
        <taxon>Streptophyta</taxon>
        <taxon>Embryophyta</taxon>
        <taxon>Tracheophyta</taxon>
        <taxon>Spermatophyta</taxon>
        <taxon>Pinopsida</taxon>
        <taxon>Pinidae</taxon>
        <taxon>Conifers II</taxon>
        <taxon>Cupressales</taxon>
        <taxon>Taxaceae</taxon>
        <taxon>Taxus</taxon>
    </lineage>
</organism>
<evidence type="ECO:0000256" key="1">
    <source>
        <dbReference type="SAM" id="MobiDB-lite"/>
    </source>
</evidence>
<feature type="region of interest" description="Disordered" evidence="1">
    <location>
        <begin position="61"/>
        <end position="111"/>
    </location>
</feature>
<evidence type="ECO:0000313" key="3">
    <source>
        <dbReference type="EMBL" id="KAH9313868.1"/>
    </source>
</evidence>
<feature type="non-terminal residue" evidence="3">
    <location>
        <position position="1"/>
    </location>
</feature>
<accession>A0AA38G2R1</accession>